<dbReference type="PRINTS" id="PR00106">
    <property type="entry name" value="DNAPOLB"/>
</dbReference>
<keyword evidence="6 8" id="KW-0238">DNA-binding</keyword>
<dbReference type="InterPro" id="IPR006172">
    <property type="entry name" value="DNA-dir_DNA_pol_B"/>
</dbReference>
<name>A0A896YSL2_9AGAM</name>
<dbReference type="SUPFAM" id="SSF53098">
    <property type="entry name" value="Ribonuclease H-like"/>
    <property type="match status" value="1"/>
</dbReference>
<dbReference type="PROSITE" id="PS00116">
    <property type="entry name" value="DNA_POLYMERASE_B"/>
    <property type="match status" value="1"/>
</dbReference>
<reference evidence="10" key="1">
    <citation type="journal article" date="2020" name="Comput. Struct. Biotechnol. J.">
        <title>The mitogenomes of two saprophytic Boletales species (Coniophora) reveals intron dynamics and accumulation of plasmid-derived and non-conserved genes.</title>
        <authorList>
            <person name="Wu P."/>
            <person name="Bao Z."/>
            <person name="Tu W."/>
            <person name="Li L."/>
            <person name="Xiong C."/>
            <person name="Jin X."/>
            <person name="Li P."/>
            <person name="Gui M."/>
            <person name="Huang W."/>
            <person name="Li Q."/>
        </authorList>
    </citation>
    <scope>NUCLEOTIDE SEQUENCE</scope>
</reference>
<evidence type="ECO:0000256" key="6">
    <source>
        <dbReference type="ARBA" id="ARBA00023125"/>
    </source>
</evidence>
<geneLocation type="mitochondrion" evidence="10"/>
<dbReference type="GO" id="GO:0006260">
    <property type="term" value="P:DNA replication"/>
    <property type="evidence" value="ECO:0007669"/>
    <property type="project" value="UniProtKB-KW"/>
</dbReference>
<protein>
    <recommendedName>
        <fullName evidence="8">DNA polymerase</fullName>
        <ecNumber evidence="8">2.7.7.7</ecNumber>
    </recommendedName>
</protein>
<keyword evidence="3 8" id="KW-0548">Nucleotidyltransferase</keyword>
<proteinExistence type="inferred from homology"/>
<dbReference type="EMBL" id="MT375015">
    <property type="protein sequence ID" value="QSE33950.1"/>
    <property type="molecule type" value="Genomic_DNA"/>
</dbReference>
<comment type="similarity">
    <text evidence="1 8">Belongs to the DNA polymerase type-B family.</text>
</comment>
<evidence type="ECO:0000256" key="5">
    <source>
        <dbReference type="ARBA" id="ARBA00022932"/>
    </source>
</evidence>
<dbReference type="PANTHER" id="PTHR33568:SF3">
    <property type="entry name" value="DNA-DIRECTED DNA POLYMERASE"/>
    <property type="match status" value="1"/>
</dbReference>
<keyword evidence="5 8" id="KW-0239">DNA-directed DNA polymerase</keyword>
<evidence type="ECO:0000259" key="9">
    <source>
        <dbReference type="Pfam" id="PF03175"/>
    </source>
</evidence>
<dbReference type="GO" id="GO:0000166">
    <property type="term" value="F:nucleotide binding"/>
    <property type="evidence" value="ECO:0007669"/>
    <property type="project" value="InterPro"/>
</dbReference>
<dbReference type="Gene3D" id="3.90.1600.10">
    <property type="entry name" value="Palm domain of DNA polymerase"/>
    <property type="match status" value="3"/>
</dbReference>
<dbReference type="InterPro" id="IPR043502">
    <property type="entry name" value="DNA/RNA_pol_sf"/>
</dbReference>
<keyword evidence="4 8" id="KW-0235">DNA replication</keyword>
<dbReference type="SMART" id="SM00486">
    <property type="entry name" value="POLBc"/>
    <property type="match status" value="1"/>
</dbReference>
<gene>
    <name evidence="10" type="primary">orf891</name>
</gene>
<evidence type="ECO:0000256" key="7">
    <source>
        <dbReference type="ARBA" id="ARBA00049244"/>
    </source>
</evidence>
<comment type="catalytic activity">
    <reaction evidence="7 8">
        <text>DNA(n) + a 2'-deoxyribonucleoside 5'-triphosphate = DNA(n+1) + diphosphate</text>
        <dbReference type="Rhea" id="RHEA:22508"/>
        <dbReference type="Rhea" id="RHEA-COMP:17339"/>
        <dbReference type="Rhea" id="RHEA-COMP:17340"/>
        <dbReference type="ChEBI" id="CHEBI:33019"/>
        <dbReference type="ChEBI" id="CHEBI:61560"/>
        <dbReference type="ChEBI" id="CHEBI:173112"/>
        <dbReference type="EC" id="2.7.7.7"/>
    </reaction>
</comment>
<keyword evidence="10" id="KW-0496">Mitochondrion</keyword>
<sequence length="891" mass="102549">MPENTIPITQRGVFNFMRRSFTGGSTEMYKPNAIGKELYCYDVNSLYPAVMANNLYPTGNIYQFEGDISIIKDKYWIGEAKVESKSDLYQPYLQIHHQTKSGMRTVAPNGSFDMVIHSSEYENALKDYNITITKGYLFESQTDIFSTYVSYMYSLRQKYSKSDPMNLIAKLLLNSLYGRFGMEPQVHSHTFCTPAEFVSLTQKYEILDLISLTKELFFVTYLSVEDKDIDRALPRSKTSGVSVCIASAVRPIKTEFIKKLNPRKINKTVRIGTFDIETVVHNGEHKAYLYCFYDGKNKYSIFANTATELFEKLLVRKYSGFTFYAHNLSRFDIVFLFKDIAALKAKGYKIDFVKKDDKIISIKLSNSQKSITLKDSILLLPMSLAKLSQQFNLDVGKLVEPVYIGPGHEEYKSTDLLHYKKEIDKIEDFNIWKSKVVEYCIQDCVALYEILTNFRNLMLSKFDIDINKYATIPSLAFAIYRMHYMPENTIPITKSGVYKFIRRSFTGGSTEMYKPNAIGKSIYVYDVNSLFPSMMAKNKFPCGNISFFEGDASILNDQYWIAECNVSTKADLYQPYLQVHHKTKGGMRTIAPNGSFNMVMHSSEYYNAIKDYNIEILRGFVFEKSEDIFSRYVNDMYQLRLEYSKTEPMNLIAKLLLNSLYGRFGMQPQLHSHIFVNFSEFTELSKCYEIIDFIQINEDLFFVTYESSDINDLGESLPKNKSAGISVSIASAVTAYARVYMSNFKNNPSFNLYYTDTDSIFVDKELDPIFVNNELGKMKLEYILKDSIFLAPKVYFGLTAEGKKICKVKGFTDPSLLELSDFEYLLNKDSSKSLHHTKWFRNLNLGNITMLGSPYSLVQTDSKRELLFNDEGKSYDSKAIKLIADRKILNK</sequence>
<evidence type="ECO:0000256" key="3">
    <source>
        <dbReference type="ARBA" id="ARBA00022695"/>
    </source>
</evidence>
<dbReference type="Pfam" id="PF03175">
    <property type="entry name" value="DNA_pol_B_2"/>
    <property type="match status" value="2"/>
</dbReference>
<dbReference type="GO" id="GO:0003677">
    <property type="term" value="F:DNA binding"/>
    <property type="evidence" value="ECO:0007669"/>
    <property type="project" value="UniProtKB-KW"/>
</dbReference>
<dbReference type="PANTHER" id="PTHR33568">
    <property type="entry name" value="DNA POLYMERASE"/>
    <property type="match status" value="1"/>
</dbReference>
<evidence type="ECO:0000256" key="8">
    <source>
        <dbReference type="RuleBase" id="RU000442"/>
    </source>
</evidence>
<keyword evidence="2 8" id="KW-0808">Transferase</keyword>
<dbReference type="InterPro" id="IPR036397">
    <property type="entry name" value="RNaseH_sf"/>
</dbReference>
<dbReference type="InterPro" id="IPR023211">
    <property type="entry name" value="DNA_pol_palm_dom_sf"/>
</dbReference>
<evidence type="ECO:0000256" key="4">
    <source>
        <dbReference type="ARBA" id="ARBA00022705"/>
    </source>
</evidence>
<dbReference type="EC" id="2.7.7.7" evidence="8"/>
<dbReference type="InterPro" id="IPR017964">
    <property type="entry name" value="DNA-dir_DNA_pol_B_CS"/>
</dbReference>
<dbReference type="InterPro" id="IPR012337">
    <property type="entry name" value="RNaseH-like_sf"/>
</dbReference>
<evidence type="ECO:0000256" key="2">
    <source>
        <dbReference type="ARBA" id="ARBA00022679"/>
    </source>
</evidence>
<dbReference type="AlphaFoldDB" id="A0A896YSL2"/>
<feature type="domain" description="DNA-directed DNA polymerase family B mitochondria/virus" evidence="9">
    <location>
        <begin position="5"/>
        <end position="221"/>
    </location>
</feature>
<dbReference type="InterPro" id="IPR004868">
    <property type="entry name" value="DNA-dir_DNA_pol_B_mt/vir"/>
</dbReference>
<dbReference type="GO" id="GO:0003887">
    <property type="term" value="F:DNA-directed DNA polymerase activity"/>
    <property type="evidence" value="ECO:0007669"/>
    <property type="project" value="UniProtKB-KW"/>
</dbReference>
<dbReference type="SUPFAM" id="SSF56672">
    <property type="entry name" value="DNA/RNA polymerases"/>
    <property type="match status" value="2"/>
</dbReference>
<organism evidence="10">
    <name type="scientific">Coniophora olivacea</name>
    <dbReference type="NCBI Taxonomy" id="85977"/>
    <lineage>
        <taxon>Eukaryota</taxon>
        <taxon>Fungi</taxon>
        <taxon>Dikarya</taxon>
        <taxon>Basidiomycota</taxon>
        <taxon>Agaricomycotina</taxon>
        <taxon>Agaricomycetes</taxon>
        <taxon>Agaricomycetidae</taxon>
        <taxon>Boletales</taxon>
        <taxon>Coniophorineae</taxon>
        <taxon>Coniophoraceae</taxon>
        <taxon>Coniophora</taxon>
    </lineage>
</organism>
<feature type="domain" description="DNA-directed DNA polymerase family B mitochondria/virus" evidence="9">
    <location>
        <begin position="316"/>
        <end position="747"/>
    </location>
</feature>
<dbReference type="Gene3D" id="3.30.420.10">
    <property type="entry name" value="Ribonuclease H-like superfamily/Ribonuclease H"/>
    <property type="match status" value="1"/>
</dbReference>
<dbReference type="Gene3D" id="1.10.287.690">
    <property type="entry name" value="Helix hairpin bin"/>
    <property type="match status" value="2"/>
</dbReference>
<accession>A0A896YSL2</accession>
<evidence type="ECO:0000256" key="1">
    <source>
        <dbReference type="ARBA" id="ARBA00005755"/>
    </source>
</evidence>
<evidence type="ECO:0000313" key="10">
    <source>
        <dbReference type="EMBL" id="QSE33950.1"/>
    </source>
</evidence>